<sequence>MDSEDASWDTRLDDIPPFQAAWPENAQNTDDAAGSSSSHGWSFNTTRPLSTVIEPKRELSRWAGIHFNKPLGMEEKLPPKLMCNSEIESTRNFEMYRMHSTTFELNEGDTLVIIDYPEAKKYPAVQTDCNGVTFKSQQFRVHSENLLKINSPKFKEMLGPTYQFKIMRRRKLVNKLPDEIKYVLDLTPPSEGDELVFQMTELSLTPGIIKWWSSSILHLVDRWLVCGHDDVCACAREPTIEVSYSEDSGPDGPQFTKGPPFDPEMVLQFKARGEDGLYLIPEYRRISDYCPIRHRNGIIRLLMLIEGKPALLDSAPRIWTLTKLSKMFDCTSVIRDRVTQWIMHGYNTRFIEVLPEEALQIAFALELPEIAQSAFRILVNELAIEEADTRPNKEPTQTTFFGRKKGDLPDELSNLVQHSARALVERVTGTLSILENPDVFDYWNFEEWNRLRAIEQLLAVHPGVNAKIALGKLRVFMSALSCEIMSAVGITIDQSVDLKDALYKSIDQDRATYTDPKDFELLTILRKTMNPIQLFLCSMTYNELGARLDSAIFSQNFSKHPDSEGMSYDMLNNEARAALQDVINETPGLAYTEEWRPCFNENVPARFILHYRQVRHVVASLSKLEDSIRKTLEPICLSWVRRDIEPPLSITRHLLLTLNNDEMKFLPLWAGGCDDGTGGVFEAQIPPAEMGPNGPGPSYRTGFTIPSQPSSVCGSIMDDLAELRLRGSTIDESIAVHDSISTVYRTDQVIAEDESVVSETFTIGASDYQTARFDVPVDGQSMASAVNQLVETTDSETQSINDDNDMAWEGEAAEDDNESYFWDEESDGGDSVVMVDANHSKQ</sequence>
<feature type="compositionally biased region" description="Polar residues" evidence="1">
    <location>
        <begin position="25"/>
        <end position="44"/>
    </location>
</feature>
<gene>
    <name evidence="2" type="ORF">B0T10DRAFT_215985</name>
</gene>
<dbReference type="OrthoDB" id="5371510at2759"/>
<dbReference type="EMBL" id="JAGPYM010000004">
    <property type="protein sequence ID" value="KAH6895427.1"/>
    <property type="molecule type" value="Genomic_DNA"/>
</dbReference>
<evidence type="ECO:0000313" key="2">
    <source>
        <dbReference type="EMBL" id="KAH6895427.1"/>
    </source>
</evidence>
<proteinExistence type="predicted"/>
<dbReference type="Proteomes" id="UP000777438">
    <property type="component" value="Unassembled WGS sequence"/>
</dbReference>
<feature type="region of interest" description="Disordered" evidence="1">
    <location>
        <begin position="1"/>
        <end position="44"/>
    </location>
</feature>
<reference evidence="2 3" key="1">
    <citation type="journal article" date="2021" name="Nat. Commun.">
        <title>Genetic determinants of endophytism in the Arabidopsis root mycobiome.</title>
        <authorList>
            <person name="Mesny F."/>
            <person name="Miyauchi S."/>
            <person name="Thiergart T."/>
            <person name="Pickel B."/>
            <person name="Atanasova L."/>
            <person name="Karlsson M."/>
            <person name="Huettel B."/>
            <person name="Barry K.W."/>
            <person name="Haridas S."/>
            <person name="Chen C."/>
            <person name="Bauer D."/>
            <person name="Andreopoulos W."/>
            <person name="Pangilinan J."/>
            <person name="LaButti K."/>
            <person name="Riley R."/>
            <person name="Lipzen A."/>
            <person name="Clum A."/>
            <person name="Drula E."/>
            <person name="Henrissat B."/>
            <person name="Kohler A."/>
            <person name="Grigoriev I.V."/>
            <person name="Martin F.M."/>
            <person name="Hacquard S."/>
        </authorList>
    </citation>
    <scope>NUCLEOTIDE SEQUENCE [LARGE SCALE GENOMIC DNA]</scope>
    <source>
        <strain evidence="2 3">MPI-CAGE-CH-0241</strain>
    </source>
</reference>
<organism evidence="2 3">
    <name type="scientific">Thelonectria olida</name>
    <dbReference type="NCBI Taxonomy" id="1576542"/>
    <lineage>
        <taxon>Eukaryota</taxon>
        <taxon>Fungi</taxon>
        <taxon>Dikarya</taxon>
        <taxon>Ascomycota</taxon>
        <taxon>Pezizomycotina</taxon>
        <taxon>Sordariomycetes</taxon>
        <taxon>Hypocreomycetidae</taxon>
        <taxon>Hypocreales</taxon>
        <taxon>Nectriaceae</taxon>
        <taxon>Thelonectria</taxon>
    </lineage>
</organism>
<feature type="compositionally biased region" description="Acidic residues" evidence="1">
    <location>
        <begin position="802"/>
        <end position="828"/>
    </location>
</feature>
<keyword evidence="3" id="KW-1185">Reference proteome</keyword>
<evidence type="ECO:0000256" key="1">
    <source>
        <dbReference type="SAM" id="MobiDB-lite"/>
    </source>
</evidence>
<protein>
    <submittedName>
        <fullName evidence="2">Uncharacterized protein</fullName>
    </submittedName>
</protein>
<feature type="compositionally biased region" description="Polar residues" evidence="1">
    <location>
        <begin position="792"/>
        <end position="801"/>
    </location>
</feature>
<accession>A0A9P8WC82</accession>
<comment type="caution">
    <text evidence="2">The sequence shown here is derived from an EMBL/GenBank/DDBJ whole genome shotgun (WGS) entry which is preliminary data.</text>
</comment>
<evidence type="ECO:0000313" key="3">
    <source>
        <dbReference type="Proteomes" id="UP000777438"/>
    </source>
</evidence>
<name>A0A9P8WC82_9HYPO</name>
<dbReference type="AlphaFoldDB" id="A0A9P8WC82"/>
<feature type="region of interest" description="Disordered" evidence="1">
    <location>
        <begin position="792"/>
        <end position="842"/>
    </location>
</feature>